<dbReference type="Proteomes" id="UP000187408">
    <property type="component" value="Unassembled WGS sequence"/>
</dbReference>
<name>A0A1R1MLI7_9BACT</name>
<dbReference type="InterPro" id="IPR007848">
    <property type="entry name" value="Small_mtfrase_dom"/>
</dbReference>
<dbReference type="STRING" id="1914305.BLW93_04270"/>
<dbReference type="PANTHER" id="PTHR47739:SF1">
    <property type="entry name" value="TRNA1(VAL) (ADENINE(37)-N6)-METHYLTRANSFERASE"/>
    <property type="match status" value="1"/>
</dbReference>
<dbReference type="RefSeq" id="WP_076712876.1">
    <property type="nucleotide sequence ID" value="NZ_MOEN01000012.1"/>
</dbReference>
<reference evidence="4 5" key="1">
    <citation type="submission" date="2016-10" db="EMBL/GenBank/DDBJ databases">
        <title>Genome sequence of a sulfur-reducing bacterium Desulfurobacterium indicum K6013.</title>
        <authorList>
            <person name="Cao J."/>
            <person name="Shao Z."/>
            <person name="Alain K."/>
            <person name="Jebbar M."/>
        </authorList>
    </citation>
    <scope>NUCLEOTIDE SEQUENCE [LARGE SCALE GENOMIC DNA]</scope>
    <source>
        <strain evidence="4 5">K6013</strain>
    </source>
</reference>
<dbReference type="InterPro" id="IPR029063">
    <property type="entry name" value="SAM-dependent_MTases_sf"/>
</dbReference>
<feature type="domain" description="Methyltransferase small" evidence="3">
    <location>
        <begin position="33"/>
        <end position="169"/>
    </location>
</feature>
<dbReference type="PROSITE" id="PS00092">
    <property type="entry name" value="N6_MTASE"/>
    <property type="match status" value="1"/>
</dbReference>
<dbReference type="CDD" id="cd02440">
    <property type="entry name" value="AdoMet_MTases"/>
    <property type="match status" value="1"/>
</dbReference>
<evidence type="ECO:0000256" key="2">
    <source>
        <dbReference type="ARBA" id="ARBA00022691"/>
    </source>
</evidence>
<dbReference type="Pfam" id="PF05175">
    <property type="entry name" value="MTS"/>
    <property type="match status" value="1"/>
</dbReference>
<comment type="caution">
    <text evidence="4">The sequence shown here is derived from an EMBL/GenBank/DDBJ whole genome shotgun (WGS) entry which is preliminary data.</text>
</comment>
<dbReference type="GO" id="GO:0032259">
    <property type="term" value="P:methylation"/>
    <property type="evidence" value="ECO:0007669"/>
    <property type="project" value="UniProtKB-KW"/>
</dbReference>
<evidence type="ECO:0000313" key="4">
    <source>
        <dbReference type="EMBL" id="OMH40619.1"/>
    </source>
</evidence>
<dbReference type="InterPro" id="IPR050210">
    <property type="entry name" value="tRNA_Adenine-N(6)_MTase"/>
</dbReference>
<dbReference type="Gene3D" id="3.40.50.150">
    <property type="entry name" value="Vaccinia Virus protein VP39"/>
    <property type="match status" value="1"/>
</dbReference>
<dbReference type="GO" id="GO:0008170">
    <property type="term" value="F:N-methyltransferase activity"/>
    <property type="evidence" value="ECO:0007669"/>
    <property type="project" value="UniProtKB-ARBA"/>
</dbReference>
<proteinExistence type="predicted"/>
<organism evidence="4 5">
    <name type="scientific">Desulfurobacterium indicum</name>
    <dbReference type="NCBI Taxonomy" id="1914305"/>
    <lineage>
        <taxon>Bacteria</taxon>
        <taxon>Pseudomonadati</taxon>
        <taxon>Aquificota</taxon>
        <taxon>Aquificia</taxon>
        <taxon>Desulfurobacteriales</taxon>
        <taxon>Desulfurobacteriaceae</taxon>
        <taxon>Desulfurobacterium</taxon>
    </lineage>
</organism>
<accession>A0A1R1MLI7</accession>
<dbReference type="InterPro" id="IPR002052">
    <property type="entry name" value="DNA_methylase_N6_adenine_CS"/>
</dbReference>
<keyword evidence="4" id="KW-0808">Transferase</keyword>
<dbReference type="EMBL" id="MOEN01000012">
    <property type="protein sequence ID" value="OMH40619.1"/>
    <property type="molecule type" value="Genomic_DNA"/>
</dbReference>
<protein>
    <submittedName>
        <fullName evidence="4">Methyltransferase</fullName>
    </submittedName>
</protein>
<dbReference type="SUPFAM" id="SSF53335">
    <property type="entry name" value="S-adenosyl-L-methionine-dependent methyltransferases"/>
    <property type="match status" value="1"/>
</dbReference>
<dbReference type="GO" id="GO:0003676">
    <property type="term" value="F:nucleic acid binding"/>
    <property type="evidence" value="ECO:0007669"/>
    <property type="project" value="InterPro"/>
</dbReference>
<sequence length="250" mass="28961">MFDIKELDRTTFLKESLVIYQKRKGFRFGTDTFLLADFVRCQSGEHFIDLGTGSGVIPLLLLEKYENVTGAAIDVVKECVELARLNAEVNGFSDRLDVFCINVKNVRSCFPSEKFDVVVTNPPFKEVKRGLINPDNYKAIARHEIEGTLKDFIEAAAYLLRWKGRFYLVCPVERFVDTIFFCRSKNLEPKRLRFIQPSRDEKANLFLLEARKGGGKGIEVLPSLIIYEDKKNRVYTPEMRRKYEAFFEDK</sequence>
<evidence type="ECO:0000313" key="5">
    <source>
        <dbReference type="Proteomes" id="UP000187408"/>
    </source>
</evidence>
<gene>
    <name evidence="4" type="ORF">BLW93_04270</name>
</gene>
<evidence type="ECO:0000259" key="3">
    <source>
        <dbReference type="Pfam" id="PF05175"/>
    </source>
</evidence>
<keyword evidence="1 4" id="KW-0489">Methyltransferase</keyword>
<dbReference type="GO" id="GO:0008757">
    <property type="term" value="F:S-adenosylmethionine-dependent methyltransferase activity"/>
    <property type="evidence" value="ECO:0007669"/>
    <property type="project" value="UniProtKB-ARBA"/>
</dbReference>
<dbReference type="PANTHER" id="PTHR47739">
    <property type="entry name" value="TRNA1(VAL) (ADENINE(37)-N6)-METHYLTRANSFERASE"/>
    <property type="match status" value="1"/>
</dbReference>
<dbReference type="AlphaFoldDB" id="A0A1R1MLI7"/>
<keyword evidence="5" id="KW-1185">Reference proteome</keyword>
<keyword evidence="2" id="KW-0949">S-adenosyl-L-methionine</keyword>
<evidence type="ECO:0000256" key="1">
    <source>
        <dbReference type="ARBA" id="ARBA00022603"/>
    </source>
</evidence>